<keyword evidence="2" id="KW-1185">Reference proteome</keyword>
<name>A0A1J1IRT5_9DIPT</name>
<evidence type="ECO:0000313" key="2">
    <source>
        <dbReference type="Proteomes" id="UP000183832"/>
    </source>
</evidence>
<sequence length="113" mass="13348">MCHEEKSIGMFLLKTIYLDMYNEIFLGGLFSDFQEREKRIKVMTFNTLHRLAYLAQHIVSLHRLCHVSYFSFTLYWNKLSYSSLFSKTLTAALNSQKTSTMIDLSNNNINKEY</sequence>
<evidence type="ECO:0000313" key="1">
    <source>
        <dbReference type="EMBL" id="CRL01233.1"/>
    </source>
</evidence>
<reference evidence="1 2" key="1">
    <citation type="submission" date="2015-04" db="EMBL/GenBank/DDBJ databases">
        <authorList>
            <person name="Syromyatnikov M.Y."/>
            <person name="Popov V.N."/>
        </authorList>
    </citation>
    <scope>NUCLEOTIDE SEQUENCE [LARGE SCALE GENOMIC DNA]</scope>
</reference>
<proteinExistence type="predicted"/>
<dbReference type="Proteomes" id="UP000183832">
    <property type="component" value="Unassembled WGS sequence"/>
</dbReference>
<accession>A0A1J1IRT5</accession>
<gene>
    <name evidence="1" type="ORF">CLUMA_CG014724</name>
</gene>
<organism evidence="1 2">
    <name type="scientific">Clunio marinus</name>
    <dbReference type="NCBI Taxonomy" id="568069"/>
    <lineage>
        <taxon>Eukaryota</taxon>
        <taxon>Metazoa</taxon>
        <taxon>Ecdysozoa</taxon>
        <taxon>Arthropoda</taxon>
        <taxon>Hexapoda</taxon>
        <taxon>Insecta</taxon>
        <taxon>Pterygota</taxon>
        <taxon>Neoptera</taxon>
        <taxon>Endopterygota</taxon>
        <taxon>Diptera</taxon>
        <taxon>Nematocera</taxon>
        <taxon>Chironomoidea</taxon>
        <taxon>Chironomidae</taxon>
        <taxon>Clunio</taxon>
    </lineage>
</organism>
<dbReference type="EMBL" id="CVRI01000055">
    <property type="protein sequence ID" value="CRL01233.1"/>
    <property type="molecule type" value="Genomic_DNA"/>
</dbReference>
<dbReference type="AlphaFoldDB" id="A0A1J1IRT5"/>
<protein>
    <submittedName>
        <fullName evidence="1">CLUMA_CG014724, isoform A</fullName>
    </submittedName>
</protein>